<dbReference type="PANTHER" id="PTHR43808:SF8">
    <property type="entry name" value="PEPTIDASE M20 DIMERISATION DOMAIN-CONTAINING PROTEIN"/>
    <property type="match status" value="1"/>
</dbReference>
<keyword evidence="8" id="KW-1185">Reference proteome</keyword>
<dbReference type="SUPFAM" id="SSF53187">
    <property type="entry name" value="Zn-dependent exopeptidases"/>
    <property type="match status" value="1"/>
</dbReference>
<organism evidence="7 8">
    <name type="scientific">Dactylosporangium salmoneum</name>
    <dbReference type="NCBI Taxonomy" id="53361"/>
    <lineage>
        <taxon>Bacteria</taxon>
        <taxon>Bacillati</taxon>
        <taxon>Actinomycetota</taxon>
        <taxon>Actinomycetes</taxon>
        <taxon>Micromonosporales</taxon>
        <taxon>Micromonosporaceae</taxon>
        <taxon>Dactylosporangium</taxon>
    </lineage>
</organism>
<accession>A0ABP5UUS3</accession>
<feature type="domain" description="Peptidase M20 dimerisation" evidence="6">
    <location>
        <begin position="199"/>
        <end position="308"/>
    </location>
</feature>
<dbReference type="Pfam" id="PF07687">
    <property type="entry name" value="M20_dimer"/>
    <property type="match status" value="1"/>
</dbReference>
<protein>
    <submittedName>
        <fullName evidence="7">M20 family metallopeptidase</fullName>
    </submittedName>
</protein>
<dbReference type="InterPro" id="IPR050072">
    <property type="entry name" value="Peptidase_M20A"/>
</dbReference>
<proteinExistence type="inferred from homology"/>
<dbReference type="InterPro" id="IPR036264">
    <property type="entry name" value="Bact_exopeptidase_dim_dom"/>
</dbReference>
<evidence type="ECO:0000256" key="2">
    <source>
        <dbReference type="ARBA" id="ARBA00006247"/>
    </source>
</evidence>
<comment type="caution">
    <text evidence="7">The sequence shown here is derived from an EMBL/GenBank/DDBJ whole genome shotgun (WGS) entry which is preliminary data.</text>
</comment>
<keyword evidence="3" id="KW-0479">Metal-binding</keyword>
<dbReference type="Proteomes" id="UP001501444">
    <property type="component" value="Unassembled WGS sequence"/>
</dbReference>
<dbReference type="InterPro" id="IPR001261">
    <property type="entry name" value="ArgE/DapE_CS"/>
</dbReference>
<dbReference type="RefSeq" id="WP_344619686.1">
    <property type="nucleotide sequence ID" value="NZ_BAAARV010000108.1"/>
</dbReference>
<gene>
    <name evidence="7" type="ORF">GCM10010170_098870</name>
</gene>
<dbReference type="Pfam" id="PF01546">
    <property type="entry name" value="Peptidase_M20"/>
    <property type="match status" value="1"/>
</dbReference>
<keyword evidence="4" id="KW-0378">Hydrolase</keyword>
<evidence type="ECO:0000313" key="7">
    <source>
        <dbReference type="EMBL" id="GAA2387723.1"/>
    </source>
</evidence>
<dbReference type="PROSITE" id="PS00759">
    <property type="entry name" value="ARGE_DAPE_CPG2_2"/>
    <property type="match status" value="1"/>
</dbReference>
<evidence type="ECO:0000256" key="1">
    <source>
        <dbReference type="ARBA" id="ARBA00001947"/>
    </source>
</evidence>
<reference evidence="8" key="1">
    <citation type="journal article" date="2019" name="Int. J. Syst. Evol. Microbiol.">
        <title>The Global Catalogue of Microorganisms (GCM) 10K type strain sequencing project: providing services to taxonomists for standard genome sequencing and annotation.</title>
        <authorList>
            <consortium name="The Broad Institute Genomics Platform"/>
            <consortium name="The Broad Institute Genome Sequencing Center for Infectious Disease"/>
            <person name="Wu L."/>
            <person name="Ma J."/>
        </authorList>
    </citation>
    <scope>NUCLEOTIDE SEQUENCE [LARGE SCALE GENOMIC DNA]</scope>
    <source>
        <strain evidence="8">JCM 3272</strain>
    </source>
</reference>
<evidence type="ECO:0000259" key="6">
    <source>
        <dbReference type="Pfam" id="PF07687"/>
    </source>
</evidence>
<dbReference type="EMBL" id="BAAARV010000108">
    <property type="protein sequence ID" value="GAA2387723.1"/>
    <property type="molecule type" value="Genomic_DNA"/>
</dbReference>
<name>A0ABP5UUS3_9ACTN</name>
<sequence length="415" mass="43616">MSAAPEAAMLERALADTGEEVLELTRRLVAVDSSIPPHADERAVVALVRAELVARGLPAGEILAREPDRPNLVVRIPGASPGPRLLLNGHLDTKPVGAAAGEWRTDPWRAEVVDGRLYGLGASDMKGAVAAMIVAVSALRRAGLPLAGEVVLGLVADEEAGAQYGSAWLAGRLRAAADACLIGEPSGWERDWQGLHTISRGLCCFDVVVRGTQRHSSLSDRMPARNAILQAAGLARDLHARAGELFPPDPGRGLAPTLNVAVTMSGGVFYGVTPGEARFGCDLRTVPGLSFAEVDARLRGWLAERAAEQELDAELVYADGLRWIDAAEIPAGHPLVAAAQRAGATVLGQAPPLSMFPGTTDAPWYANLGIPTIPSFGPGILTYCHGPNEFVSVRALREAVGIYAHTILGYCGIAR</sequence>
<dbReference type="Gene3D" id="3.40.630.10">
    <property type="entry name" value="Zn peptidases"/>
    <property type="match status" value="2"/>
</dbReference>
<evidence type="ECO:0000256" key="5">
    <source>
        <dbReference type="ARBA" id="ARBA00022833"/>
    </source>
</evidence>
<dbReference type="SUPFAM" id="SSF55031">
    <property type="entry name" value="Bacterial exopeptidase dimerisation domain"/>
    <property type="match status" value="1"/>
</dbReference>
<dbReference type="PANTHER" id="PTHR43808">
    <property type="entry name" value="ACETYLORNITHINE DEACETYLASE"/>
    <property type="match status" value="1"/>
</dbReference>
<comment type="cofactor">
    <cofactor evidence="1">
        <name>Zn(2+)</name>
        <dbReference type="ChEBI" id="CHEBI:29105"/>
    </cofactor>
</comment>
<dbReference type="InterPro" id="IPR011650">
    <property type="entry name" value="Peptidase_M20_dimer"/>
</dbReference>
<evidence type="ECO:0000256" key="3">
    <source>
        <dbReference type="ARBA" id="ARBA00022723"/>
    </source>
</evidence>
<evidence type="ECO:0000313" key="8">
    <source>
        <dbReference type="Proteomes" id="UP001501444"/>
    </source>
</evidence>
<comment type="similarity">
    <text evidence="2">Belongs to the peptidase M20A family.</text>
</comment>
<keyword evidence="5" id="KW-0862">Zinc</keyword>
<dbReference type="InterPro" id="IPR002933">
    <property type="entry name" value="Peptidase_M20"/>
</dbReference>
<evidence type="ECO:0000256" key="4">
    <source>
        <dbReference type="ARBA" id="ARBA00022801"/>
    </source>
</evidence>